<sequence length="487" mass="53049">MECTDNHQSMPEHELLWHSIDQHQTPLTELSEQIWGFAETRFEEFQSAQAIQSFLQRNDFAVTTGVAGIETAFTATFGHGEPHIGFLGEYDALSGLSQHAGEATPHCVVEGGNGHGCGHHLLGVASVGAALAIKHYLETHQLSGTVTFYGCPAEEGGSGKTFMVRDGVFADLDAAITWHPHSFSGVFNTPTLANIQAEFHFHGKASHAAAAPHIGRSALDSVELMNVGANYLREHIPQDSRLHYAITQSGGLAPNVVQSEASVLYLMRSPRVADVQDIYTRIQAIAQGAALMAGTNVDVEFIKACSSYQPNRYLELLMARHIETLGMPSYTDSEQAYLEEMRGTLTKEDIKATVDHLCAMNRDVSPSSMGYLYDDAVMHQPMPYKACFEPLYGSTDVGDVSWVVPTVQCYAPCYAFGTPLHTWQAVSQGNTSVGYKGMVHAAKVMAATALDLLLEPTHIKQAKAELEQELQRAPYLCPIPQGVVPRS</sequence>
<feature type="domain" description="Peptidase M20 dimerisation" evidence="2">
    <location>
        <begin position="195"/>
        <end position="287"/>
    </location>
</feature>
<dbReference type="EMBL" id="JAIWIU010000200">
    <property type="protein sequence ID" value="MCA2018777.1"/>
    <property type="molecule type" value="Genomic_DNA"/>
</dbReference>
<dbReference type="Proteomes" id="UP001199044">
    <property type="component" value="Unassembled WGS sequence"/>
</dbReference>
<dbReference type="InterPro" id="IPR002933">
    <property type="entry name" value="Peptidase_M20"/>
</dbReference>
<dbReference type="PANTHER" id="PTHR30575">
    <property type="entry name" value="PEPTIDASE M20"/>
    <property type="match status" value="1"/>
</dbReference>
<dbReference type="RefSeq" id="WP_225252084.1">
    <property type="nucleotide sequence ID" value="NZ_JAIWIU010000200.1"/>
</dbReference>
<accession>A0ABS7YUP0</accession>
<dbReference type="Gene3D" id="3.30.70.360">
    <property type="match status" value="1"/>
</dbReference>
<name>A0ABS7YUP0_9VIBR</name>
<dbReference type="PIRSF" id="PIRSF037227">
    <property type="entry name" value="Aminobenzoyl-glu_utiliz_pB"/>
    <property type="match status" value="1"/>
</dbReference>
<dbReference type="PANTHER" id="PTHR30575:SF0">
    <property type="entry name" value="XAA-ARG DIPEPTIDASE"/>
    <property type="match status" value="1"/>
</dbReference>
<dbReference type="InterPro" id="IPR017145">
    <property type="entry name" value="Aminobenzoyl-glu_utiliz_pB"/>
</dbReference>
<comment type="caution">
    <text evidence="3">The sequence shown here is derived from an EMBL/GenBank/DDBJ whole genome shotgun (WGS) entry which is preliminary data.</text>
</comment>
<dbReference type="SUPFAM" id="SSF53187">
    <property type="entry name" value="Zn-dependent exopeptidases"/>
    <property type="match status" value="1"/>
</dbReference>
<keyword evidence="4" id="KW-1185">Reference proteome</keyword>
<dbReference type="InterPro" id="IPR017439">
    <property type="entry name" value="Amidohydrolase"/>
</dbReference>
<organism evidence="3 4">
    <name type="scientific">Vibrio tritonius</name>
    <dbReference type="NCBI Taxonomy" id="1435069"/>
    <lineage>
        <taxon>Bacteria</taxon>
        <taxon>Pseudomonadati</taxon>
        <taxon>Pseudomonadota</taxon>
        <taxon>Gammaproteobacteria</taxon>
        <taxon>Vibrionales</taxon>
        <taxon>Vibrionaceae</taxon>
        <taxon>Vibrio</taxon>
    </lineage>
</organism>
<dbReference type="InterPro" id="IPR052030">
    <property type="entry name" value="Peptidase_M20/M20A_hydrolases"/>
</dbReference>
<dbReference type="NCBIfam" id="TIGR01891">
    <property type="entry name" value="amidohydrolases"/>
    <property type="match status" value="1"/>
</dbReference>
<protein>
    <submittedName>
        <fullName evidence="3">M20 family metallopeptidase</fullName>
    </submittedName>
</protein>
<dbReference type="Pfam" id="PF07687">
    <property type="entry name" value="M20_dimer"/>
    <property type="match status" value="1"/>
</dbReference>
<dbReference type="SUPFAM" id="SSF55031">
    <property type="entry name" value="Bacterial exopeptidase dimerisation domain"/>
    <property type="match status" value="1"/>
</dbReference>
<dbReference type="CDD" id="cd05673">
    <property type="entry name" value="M20_Acy1L2_AbgB"/>
    <property type="match status" value="1"/>
</dbReference>
<evidence type="ECO:0000313" key="3">
    <source>
        <dbReference type="EMBL" id="MCA2018777.1"/>
    </source>
</evidence>
<dbReference type="InterPro" id="IPR036264">
    <property type="entry name" value="Bact_exopeptidase_dim_dom"/>
</dbReference>
<reference evidence="4" key="1">
    <citation type="submission" date="2023-07" db="EMBL/GenBank/DDBJ databases">
        <title>Molecular identification of indigenous halophilic bacteria isolated from red sea cost, biodegradation of synthetic dyes and assessment of degraded metabolite toxicity.</title>
        <authorList>
            <person name="Chaieb K."/>
            <person name="Altayb H.N."/>
        </authorList>
    </citation>
    <scope>NUCLEOTIDE SEQUENCE [LARGE SCALE GENOMIC DNA]</scope>
    <source>
        <strain evidence="4">K20</strain>
    </source>
</reference>
<evidence type="ECO:0000256" key="1">
    <source>
        <dbReference type="ARBA" id="ARBA00022801"/>
    </source>
</evidence>
<evidence type="ECO:0000259" key="2">
    <source>
        <dbReference type="Pfam" id="PF07687"/>
    </source>
</evidence>
<gene>
    <name evidence="3" type="ORF">LDJ79_21865</name>
</gene>
<dbReference type="InterPro" id="IPR011650">
    <property type="entry name" value="Peptidase_M20_dimer"/>
</dbReference>
<dbReference type="Gene3D" id="3.40.630.10">
    <property type="entry name" value="Zn peptidases"/>
    <property type="match status" value="2"/>
</dbReference>
<dbReference type="Pfam" id="PF01546">
    <property type="entry name" value="Peptidase_M20"/>
    <property type="match status" value="1"/>
</dbReference>
<keyword evidence="1" id="KW-0378">Hydrolase</keyword>
<evidence type="ECO:0000313" key="4">
    <source>
        <dbReference type="Proteomes" id="UP001199044"/>
    </source>
</evidence>
<proteinExistence type="predicted"/>